<dbReference type="GO" id="GO:0004674">
    <property type="term" value="F:protein serine/threonine kinase activity"/>
    <property type="evidence" value="ECO:0007669"/>
    <property type="project" value="TreeGrafter"/>
</dbReference>
<dbReference type="GO" id="GO:0030832">
    <property type="term" value="P:regulation of actin filament length"/>
    <property type="evidence" value="ECO:0007669"/>
    <property type="project" value="TreeGrafter"/>
</dbReference>
<reference evidence="9" key="1">
    <citation type="submission" date="2013-10" db="EMBL/GenBank/DDBJ databases">
        <title>Genomic analysis of the causative agents of coccidiosis in chickens.</title>
        <authorList>
            <person name="Reid A.J."/>
            <person name="Blake D."/>
            <person name="Billington K."/>
            <person name="Browne H."/>
            <person name="Dunn M."/>
            <person name="Hung S."/>
            <person name="Kawahara F."/>
            <person name="Miranda-Saavedra D."/>
            <person name="Mourier T."/>
            <person name="Nagra H."/>
            <person name="Otto T.D."/>
            <person name="Rawlings N."/>
            <person name="Sanchez A."/>
            <person name="Sanders M."/>
            <person name="Subramaniam C."/>
            <person name="Tay Y."/>
            <person name="Dear P."/>
            <person name="Doerig C."/>
            <person name="Gruber A."/>
            <person name="Parkinson J."/>
            <person name="Shirley M."/>
            <person name="Wan K.L."/>
            <person name="Berriman M."/>
            <person name="Tomley F."/>
            <person name="Pain A."/>
        </authorList>
    </citation>
    <scope>NUCLEOTIDE SEQUENCE [LARGE SCALE GENOMIC DNA]</scope>
    <source>
        <strain evidence="9">Weybridge</strain>
    </source>
</reference>
<dbReference type="RefSeq" id="XP_013337141.1">
    <property type="nucleotide sequence ID" value="XM_013481687.1"/>
</dbReference>
<sequence>MQPRPSTSTNVYTSADTTLTVSTNASNHGGASSGTNTTIRQTRMPVQLQTVCFSIFATLDEELFVPKGSELGFVNKLKKNKPAEKQLLFNKIGDPLTFTVCHYAGNVTYNAVGWLAKNQKSLPAEAVALLLSSSNQTLKEAVPFVATSAAIASAAAAHVARGSSLPVGLRIGITKFV</sequence>
<dbReference type="PANTHER" id="PTHR46256:SF5">
    <property type="entry name" value="MYOSIN-IIIB-LIKE"/>
    <property type="match status" value="1"/>
</dbReference>
<dbReference type="EMBL" id="HG721858">
    <property type="protein sequence ID" value="CDJ60491.1"/>
    <property type="molecule type" value="Genomic_DNA"/>
</dbReference>
<dbReference type="GeneID" id="25337085"/>
<dbReference type="Gene3D" id="1.20.58.530">
    <property type="match status" value="1"/>
</dbReference>
<evidence type="ECO:0000259" key="8">
    <source>
        <dbReference type="PROSITE" id="PS51456"/>
    </source>
</evidence>
<dbReference type="GO" id="GO:0042995">
    <property type="term" value="C:cell projection"/>
    <property type="evidence" value="ECO:0007669"/>
    <property type="project" value="UniProtKB-SubCell"/>
</dbReference>
<dbReference type="Pfam" id="PF00063">
    <property type="entry name" value="Myosin_head"/>
    <property type="match status" value="1"/>
</dbReference>
<dbReference type="PANTHER" id="PTHR46256">
    <property type="entry name" value="AGAP011099-PA"/>
    <property type="match status" value="1"/>
</dbReference>
<dbReference type="InterPro" id="IPR001609">
    <property type="entry name" value="Myosin_head_motor_dom-like"/>
</dbReference>
<accession>U6M8Y4</accession>
<protein>
    <submittedName>
        <fullName evidence="9">Class V myosin, related</fullName>
    </submittedName>
</protein>
<organism evidence="9 10">
    <name type="scientific">Eimeria maxima</name>
    <name type="common">Coccidian parasite</name>
    <dbReference type="NCBI Taxonomy" id="5804"/>
    <lineage>
        <taxon>Eukaryota</taxon>
        <taxon>Sar</taxon>
        <taxon>Alveolata</taxon>
        <taxon>Apicomplexa</taxon>
        <taxon>Conoidasida</taxon>
        <taxon>Coccidia</taxon>
        <taxon>Eucoccidiorida</taxon>
        <taxon>Eimeriorina</taxon>
        <taxon>Eimeriidae</taxon>
        <taxon>Eimeria</taxon>
    </lineage>
</organism>
<evidence type="ECO:0000313" key="10">
    <source>
        <dbReference type="Proteomes" id="UP000030763"/>
    </source>
</evidence>
<evidence type="ECO:0000256" key="4">
    <source>
        <dbReference type="ARBA" id="ARBA00022737"/>
    </source>
</evidence>
<keyword evidence="7" id="KW-0009">Actin-binding</keyword>
<dbReference type="OrthoDB" id="312459at2759"/>
<evidence type="ECO:0000256" key="2">
    <source>
        <dbReference type="ARBA" id="ARBA00004316"/>
    </source>
</evidence>
<dbReference type="SUPFAM" id="SSF52540">
    <property type="entry name" value="P-loop containing nucleoside triphosphate hydrolases"/>
    <property type="match status" value="1"/>
</dbReference>
<dbReference type="InterPro" id="IPR027417">
    <property type="entry name" value="P-loop_NTPase"/>
</dbReference>
<keyword evidence="7" id="KW-0518">Myosin</keyword>
<gene>
    <name evidence="9" type="ORF">EMWEY_00030990</name>
</gene>
<dbReference type="Proteomes" id="UP000030763">
    <property type="component" value="Unassembled WGS sequence"/>
</dbReference>
<dbReference type="GO" id="GO:0003779">
    <property type="term" value="F:actin binding"/>
    <property type="evidence" value="ECO:0007669"/>
    <property type="project" value="UniProtKB-KW"/>
</dbReference>
<evidence type="ECO:0000256" key="7">
    <source>
        <dbReference type="PROSITE-ProRule" id="PRU00782"/>
    </source>
</evidence>
<evidence type="ECO:0000256" key="3">
    <source>
        <dbReference type="ARBA" id="ARBA00022490"/>
    </source>
</evidence>
<keyword evidence="10" id="KW-1185">Reference proteome</keyword>
<evidence type="ECO:0000256" key="5">
    <source>
        <dbReference type="ARBA" id="ARBA00023212"/>
    </source>
</evidence>
<evidence type="ECO:0000256" key="1">
    <source>
        <dbReference type="ARBA" id="ARBA00004245"/>
    </source>
</evidence>
<keyword evidence="7" id="KW-0505">Motor protein</keyword>
<reference evidence="9" key="2">
    <citation type="submission" date="2013-10" db="EMBL/GenBank/DDBJ databases">
        <authorList>
            <person name="Aslett M."/>
        </authorList>
    </citation>
    <scope>NUCLEOTIDE SEQUENCE [LARGE SCALE GENOMIC DNA]</scope>
    <source>
        <strain evidence="9">Weybridge</strain>
    </source>
</reference>
<dbReference type="GO" id="GO:0000146">
    <property type="term" value="F:microfilament motor activity"/>
    <property type="evidence" value="ECO:0007669"/>
    <property type="project" value="TreeGrafter"/>
</dbReference>
<keyword evidence="3" id="KW-0963">Cytoplasm</keyword>
<dbReference type="AlphaFoldDB" id="U6M8Y4"/>
<dbReference type="VEuPathDB" id="ToxoDB:EMWEY_00030990"/>
<proteinExistence type="inferred from homology"/>
<dbReference type="InterPro" id="IPR052409">
    <property type="entry name" value="Myosin-III_kinase_activity"/>
</dbReference>
<evidence type="ECO:0000256" key="6">
    <source>
        <dbReference type="ARBA" id="ARBA00023273"/>
    </source>
</evidence>
<name>U6M8Y4_EIMMA</name>
<evidence type="ECO:0000313" key="9">
    <source>
        <dbReference type="EMBL" id="CDJ60491.1"/>
    </source>
</evidence>
<dbReference type="GO" id="GO:0005524">
    <property type="term" value="F:ATP binding"/>
    <property type="evidence" value="ECO:0007669"/>
    <property type="project" value="InterPro"/>
</dbReference>
<keyword evidence="6" id="KW-0966">Cell projection</keyword>
<keyword evidence="4" id="KW-0677">Repeat</keyword>
<keyword evidence="5" id="KW-0206">Cytoskeleton</keyword>
<comment type="caution">
    <text evidence="7">Lacks conserved residue(s) required for the propagation of feature annotation.</text>
</comment>
<feature type="domain" description="Myosin motor" evidence="8">
    <location>
        <begin position="1"/>
        <end position="177"/>
    </location>
</feature>
<dbReference type="PROSITE" id="PS51456">
    <property type="entry name" value="MYOSIN_MOTOR"/>
    <property type="match status" value="1"/>
</dbReference>
<comment type="similarity">
    <text evidence="7">Belongs to the TRAFAC class myosin-kinesin ATPase superfamily. Myosin family.</text>
</comment>
<comment type="subcellular location">
    <subcellularLocation>
        <location evidence="2">Cell projection</location>
    </subcellularLocation>
    <subcellularLocation>
        <location evidence="1">Cytoplasm</location>
        <location evidence="1">Cytoskeleton</location>
    </subcellularLocation>
</comment>
<dbReference type="GO" id="GO:0016459">
    <property type="term" value="C:myosin complex"/>
    <property type="evidence" value="ECO:0007669"/>
    <property type="project" value="UniProtKB-KW"/>
</dbReference>